<dbReference type="PANTHER" id="PTHR47506">
    <property type="entry name" value="TRANSCRIPTIONAL REGULATORY PROTEIN"/>
    <property type="match status" value="1"/>
</dbReference>
<dbReference type="InterPro" id="IPR011075">
    <property type="entry name" value="TetR_C"/>
</dbReference>
<name>A0A2T0VA46_9MICO</name>
<dbReference type="Proteomes" id="UP000237983">
    <property type="component" value="Unassembled WGS sequence"/>
</dbReference>
<keyword evidence="2 4" id="KW-0238">DNA-binding</keyword>
<sequence length="182" mass="19665">MAGRPRQFDREAALIVAMEQFWRDGYEATTVSRLTAEMGITPPSLYAAFGDKDQLFDASASCYFDNVSAQAAKVLDRPTAREAITELMWSTAAAHTDTATPPGCFMLTEPRLADQRNLMRQQIAQRLERGVTDGDLPPQTSPGELATFIIAVMGGMSARARDGGTREDLGAIVKLALAVLPG</sequence>
<comment type="caution">
    <text evidence="6">The sequence shown here is derived from an EMBL/GenBank/DDBJ whole genome shotgun (WGS) entry which is preliminary data.</text>
</comment>
<evidence type="ECO:0000313" key="6">
    <source>
        <dbReference type="EMBL" id="PRY67065.1"/>
    </source>
</evidence>
<gene>
    <name evidence="6" type="ORF">B0I08_108152</name>
</gene>
<feature type="DNA-binding region" description="H-T-H motif" evidence="4">
    <location>
        <begin position="30"/>
        <end position="49"/>
    </location>
</feature>
<dbReference type="OrthoDB" id="9805134at2"/>
<dbReference type="RefSeq" id="WP_106214229.1">
    <property type="nucleotide sequence ID" value="NZ_PVTL01000008.1"/>
</dbReference>
<evidence type="ECO:0000256" key="1">
    <source>
        <dbReference type="ARBA" id="ARBA00023015"/>
    </source>
</evidence>
<dbReference type="Gene3D" id="1.10.10.60">
    <property type="entry name" value="Homeodomain-like"/>
    <property type="match status" value="1"/>
</dbReference>
<dbReference type="InterPro" id="IPR001647">
    <property type="entry name" value="HTH_TetR"/>
</dbReference>
<evidence type="ECO:0000313" key="7">
    <source>
        <dbReference type="Proteomes" id="UP000237983"/>
    </source>
</evidence>
<feature type="domain" description="HTH tetR-type" evidence="5">
    <location>
        <begin position="7"/>
        <end position="67"/>
    </location>
</feature>
<dbReference type="Pfam" id="PF00440">
    <property type="entry name" value="TetR_N"/>
    <property type="match status" value="1"/>
</dbReference>
<dbReference type="PANTHER" id="PTHR47506:SF1">
    <property type="entry name" value="HTH-TYPE TRANSCRIPTIONAL REGULATOR YJDC"/>
    <property type="match status" value="1"/>
</dbReference>
<dbReference type="PROSITE" id="PS50977">
    <property type="entry name" value="HTH_TETR_2"/>
    <property type="match status" value="1"/>
</dbReference>
<dbReference type="SUPFAM" id="SSF46689">
    <property type="entry name" value="Homeodomain-like"/>
    <property type="match status" value="1"/>
</dbReference>
<proteinExistence type="predicted"/>
<protein>
    <submittedName>
        <fullName evidence="6">TetR family transcriptional regulator</fullName>
    </submittedName>
</protein>
<evidence type="ECO:0000256" key="4">
    <source>
        <dbReference type="PROSITE-ProRule" id="PRU00335"/>
    </source>
</evidence>
<dbReference type="Gene3D" id="1.10.357.10">
    <property type="entry name" value="Tetracycline Repressor, domain 2"/>
    <property type="match status" value="1"/>
</dbReference>
<dbReference type="AlphaFoldDB" id="A0A2T0VA46"/>
<reference evidence="6 7" key="1">
    <citation type="submission" date="2018-03" db="EMBL/GenBank/DDBJ databases">
        <title>Genomic Encyclopedia of Type Strains, Phase III (KMG-III): the genomes of soil and plant-associated and newly described type strains.</title>
        <authorList>
            <person name="Whitman W."/>
        </authorList>
    </citation>
    <scope>NUCLEOTIDE SEQUENCE [LARGE SCALE GENOMIC DNA]</scope>
    <source>
        <strain evidence="6 7">CGMCC 1.12484</strain>
    </source>
</reference>
<keyword evidence="7" id="KW-1185">Reference proteome</keyword>
<dbReference type="InterPro" id="IPR036271">
    <property type="entry name" value="Tet_transcr_reg_TetR-rel_C_sf"/>
</dbReference>
<dbReference type="GO" id="GO:0003677">
    <property type="term" value="F:DNA binding"/>
    <property type="evidence" value="ECO:0007669"/>
    <property type="project" value="UniProtKB-UniRule"/>
</dbReference>
<dbReference type="Pfam" id="PF16925">
    <property type="entry name" value="TetR_C_13"/>
    <property type="match status" value="1"/>
</dbReference>
<keyword evidence="3" id="KW-0804">Transcription</keyword>
<dbReference type="EMBL" id="PVTL01000008">
    <property type="protein sequence ID" value="PRY67065.1"/>
    <property type="molecule type" value="Genomic_DNA"/>
</dbReference>
<evidence type="ECO:0000256" key="3">
    <source>
        <dbReference type="ARBA" id="ARBA00023163"/>
    </source>
</evidence>
<organism evidence="6 7">
    <name type="scientific">Glaciihabitans tibetensis</name>
    <dbReference type="NCBI Taxonomy" id="1266600"/>
    <lineage>
        <taxon>Bacteria</taxon>
        <taxon>Bacillati</taxon>
        <taxon>Actinomycetota</taxon>
        <taxon>Actinomycetes</taxon>
        <taxon>Micrococcales</taxon>
        <taxon>Microbacteriaceae</taxon>
        <taxon>Glaciihabitans</taxon>
    </lineage>
</organism>
<dbReference type="PROSITE" id="PS01081">
    <property type="entry name" value="HTH_TETR_1"/>
    <property type="match status" value="1"/>
</dbReference>
<dbReference type="SUPFAM" id="SSF48498">
    <property type="entry name" value="Tetracyclin repressor-like, C-terminal domain"/>
    <property type="match status" value="1"/>
</dbReference>
<accession>A0A2T0VA46</accession>
<dbReference type="InterPro" id="IPR009057">
    <property type="entry name" value="Homeodomain-like_sf"/>
</dbReference>
<dbReference type="InterPro" id="IPR023772">
    <property type="entry name" value="DNA-bd_HTH_TetR-type_CS"/>
</dbReference>
<evidence type="ECO:0000256" key="2">
    <source>
        <dbReference type="ARBA" id="ARBA00023125"/>
    </source>
</evidence>
<evidence type="ECO:0000259" key="5">
    <source>
        <dbReference type="PROSITE" id="PS50977"/>
    </source>
</evidence>
<keyword evidence="1" id="KW-0805">Transcription regulation</keyword>